<feature type="non-terminal residue" evidence="9">
    <location>
        <position position="396"/>
    </location>
</feature>
<dbReference type="InterPro" id="IPR024607">
    <property type="entry name" value="Sulfatase_CS"/>
</dbReference>
<evidence type="ECO:0000313" key="10">
    <source>
        <dbReference type="Proteomes" id="UP000054359"/>
    </source>
</evidence>
<evidence type="ECO:0000256" key="2">
    <source>
        <dbReference type="ARBA" id="ARBA00008779"/>
    </source>
</evidence>
<dbReference type="GO" id="GO:0030203">
    <property type="term" value="P:glycosaminoglycan metabolic process"/>
    <property type="evidence" value="ECO:0007669"/>
    <property type="project" value="InterPro"/>
</dbReference>
<keyword evidence="3 7" id="KW-0732">Signal</keyword>
<evidence type="ECO:0000256" key="4">
    <source>
        <dbReference type="ARBA" id="ARBA00022801"/>
    </source>
</evidence>
<dbReference type="PIRSF" id="PIRSF036666">
    <property type="entry name" value="G6S"/>
    <property type="match status" value="1"/>
</dbReference>
<sequence>MKPQIVLYCILFSIINELCFSQTPNFLIILTDDQDSELGGLIPMKQTRSVIGAEGAEINNMFVTTPLCCPSRASLLTGKYAHNHGVVNNSISGNCYSAQWQREHEPKTFATYFKRAGYTTYYAGKYLNQYGKKSVGGVKHVPPGWDHWMGLVGNSRYYDYSLSVNGHEEKHGSNPEKDYFTDLIMKRAIEFLSKQNGTIPFFMFLSPPAPHAPFTPAPHYRHEFSNVSAPRTPNFSFNPKKGKHWLLRQPPKSLSEDVIESIDETFRNRWRTLLSVDEGMLSIFKVLQYTKLLDNTFIFFTSDNGFHLGQFSLPWDKRQPYEFDIRVPLLIRGPGVKKGMAIQEPVLNIDLAPTFLELANISVPEDLDGKSFASLLLNTKSDVKLRSSFIIEHQDM</sequence>
<feature type="signal peptide" evidence="7">
    <location>
        <begin position="1"/>
        <end position="21"/>
    </location>
</feature>
<dbReference type="OMA" id="WCHGEHE"/>
<evidence type="ECO:0000259" key="8">
    <source>
        <dbReference type="Pfam" id="PF00884"/>
    </source>
</evidence>
<dbReference type="PANTHER" id="PTHR43108:SF8">
    <property type="entry name" value="SD21168P"/>
    <property type="match status" value="1"/>
</dbReference>
<dbReference type="PROSITE" id="PS00149">
    <property type="entry name" value="SULFATASE_2"/>
    <property type="match status" value="1"/>
</dbReference>
<dbReference type="InterPro" id="IPR017850">
    <property type="entry name" value="Alkaline_phosphatase_core_sf"/>
</dbReference>
<name>A0A087TA25_STEMI</name>
<comment type="similarity">
    <text evidence="2">Belongs to the sulfatase family.</text>
</comment>
<dbReference type="Gene3D" id="3.40.720.10">
    <property type="entry name" value="Alkaline Phosphatase, subunit A"/>
    <property type="match status" value="1"/>
</dbReference>
<dbReference type="InterPro" id="IPR012251">
    <property type="entry name" value="GlcNAc_6-SO4ase"/>
</dbReference>
<dbReference type="Pfam" id="PF00884">
    <property type="entry name" value="Sulfatase"/>
    <property type="match status" value="1"/>
</dbReference>
<dbReference type="GO" id="GO:0005539">
    <property type="term" value="F:glycosaminoglycan binding"/>
    <property type="evidence" value="ECO:0007669"/>
    <property type="project" value="TreeGrafter"/>
</dbReference>
<keyword evidence="4" id="KW-0378">Hydrolase</keyword>
<evidence type="ECO:0000256" key="1">
    <source>
        <dbReference type="ARBA" id="ARBA00001913"/>
    </source>
</evidence>
<evidence type="ECO:0000256" key="6">
    <source>
        <dbReference type="PIRSR" id="PIRSR036666-50"/>
    </source>
</evidence>
<dbReference type="AlphaFoldDB" id="A0A087TA25"/>
<reference evidence="9 10" key="1">
    <citation type="submission" date="2013-11" db="EMBL/GenBank/DDBJ databases">
        <title>Genome sequencing of Stegodyphus mimosarum.</title>
        <authorList>
            <person name="Bechsgaard J."/>
        </authorList>
    </citation>
    <scope>NUCLEOTIDE SEQUENCE [LARGE SCALE GENOMIC DNA]</scope>
</reference>
<feature type="chain" id="PRO_5001829460" evidence="7">
    <location>
        <begin position="22"/>
        <end position="396"/>
    </location>
</feature>
<evidence type="ECO:0000256" key="3">
    <source>
        <dbReference type="ARBA" id="ARBA00022729"/>
    </source>
</evidence>
<organism evidence="9 10">
    <name type="scientific">Stegodyphus mimosarum</name>
    <name type="common">African social velvet spider</name>
    <dbReference type="NCBI Taxonomy" id="407821"/>
    <lineage>
        <taxon>Eukaryota</taxon>
        <taxon>Metazoa</taxon>
        <taxon>Ecdysozoa</taxon>
        <taxon>Arthropoda</taxon>
        <taxon>Chelicerata</taxon>
        <taxon>Arachnida</taxon>
        <taxon>Araneae</taxon>
        <taxon>Araneomorphae</taxon>
        <taxon>Entelegynae</taxon>
        <taxon>Eresoidea</taxon>
        <taxon>Eresidae</taxon>
        <taxon>Stegodyphus</taxon>
    </lineage>
</organism>
<dbReference type="SUPFAM" id="SSF53649">
    <property type="entry name" value="Alkaline phosphatase-like"/>
    <property type="match status" value="1"/>
</dbReference>
<accession>A0A087TA25</accession>
<dbReference type="Proteomes" id="UP000054359">
    <property type="component" value="Unassembled WGS sequence"/>
</dbReference>
<evidence type="ECO:0000313" key="9">
    <source>
        <dbReference type="EMBL" id="KFM61964.1"/>
    </source>
</evidence>
<dbReference type="CDD" id="cd16147">
    <property type="entry name" value="G6S"/>
    <property type="match status" value="1"/>
</dbReference>
<dbReference type="STRING" id="407821.A0A087TA25"/>
<dbReference type="OrthoDB" id="96314at2759"/>
<keyword evidence="5" id="KW-0325">Glycoprotein</keyword>
<feature type="domain" description="Sulfatase N-terminal" evidence="8">
    <location>
        <begin position="24"/>
        <end position="361"/>
    </location>
</feature>
<protein>
    <submittedName>
        <fullName evidence="9">N-acetylglucosamine-6-sulfatase</fullName>
    </submittedName>
</protein>
<evidence type="ECO:0000256" key="7">
    <source>
        <dbReference type="SAM" id="SignalP"/>
    </source>
</evidence>
<dbReference type="EMBL" id="KK114242">
    <property type="protein sequence ID" value="KFM61964.1"/>
    <property type="molecule type" value="Genomic_DNA"/>
</dbReference>
<dbReference type="GO" id="GO:0008449">
    <property type="term" value="F:N-acetylglucosamine-6-sulfatase activity"/>
    <property type="evidence" value="ECO:0007669"/>
    <property type="project" value="InterPro"/>
</dbReference>
<comment type="PTM">
    <text evidence="6">The conversion to 3-oxoalanine (also known as C-formylglycine, FGly), of a serine or cysteine residue in prokaryotes and of a cysteine residue in eukaryotes, is critical for catalytic activity.</text>
</comment>
<dbReference type="PANTHER" id="PTHR43108">
    <property type="entry name" value="N-ACETYLGLUCOSAMINE-6-SULFATASE FAMILY MEMBER"/>
    <property type="match status" value="1"/>
</dbReference>
<evidence type="ECO:0000256" key="5">
    <source>
        <dbReference type="ARBA" id="ARBA00023180"/>
    </source>
</evidence>
<keyword evidence="10" id="KW-1185">Reference proteome</keyword>
<proteinExistence type="inferred from homology"/>
<dbReference type="PROSITE" id="PS00523">
    <property type="entry name" value="SULFATASE_1"/>
    <property type="match status" value="1"/>
</dbReference>
<comment type="cofactor">
    <cofactor evidence="1">
        <name>Ca(2+)</name>
        <dbReference type="ChEBI" id="CHEBI:29108"/>
    </cofactor>
</comment>
<feature type="modified residue" description="3-oxoalanine (Cys)" evidence="6">
    <location>
        <position position="68"/>
    </location>
</feature>
<dbReference type="InterPro" id="IPR000917">
    <property type="entry name" value="Sulfatase_N"/>
</dbReference>
<gene>
    <name evidence="9" type="ORF">X975_09879</name>
</gene>